<keyword evidence="4" id="KW-0472">Membrane</keyword>
<keyword evidence="6" id="KW-0175">Coiled coil</keyword>
<reference evidence="7 8" key="1">
    <citation type="submission" date="2020-10" db="EMBL/GenBank/DDBJ databases">
        <title>The genome of sulfurovum sp.</title>
        <authorList>
            <person name="Xie S."/>
            <person name="Shao Z."/>
            <person name="Jiang L."/>
        </authorList>
    </citation>
    <scope>NUCLEOTIDE SEQUENCE [LARGE SCALE GENOMIC DNA]</scope>
    <source>
        <strain evidence="7 8">ST-419</strain>
    </source>
</reference>
<keyword evidence="2" id="KW-1134">Transmembrane beta strand</keyword>
<dbReference type="AlphaFoldDB" id="A0A7M1S6H2"/>
<dbReference type="GO" id="GO:0015288">
    <property type="term" value="F:porin activity"/>
    <property type="evidence" value="ECO:0007669"/>
    <property type="project" value="TreeGrafter"/>
</dbReference>
<evidence type="ECO:0000256" key="4">
    <source>
        <dbReference type="ARBA" id="ARBA00023136"/>
    </source>
</evidence>
<proteinExistence type="predicted"/>
<dbReference type="PANTHER" id="PTHR30026">
    <property type="entry name" value="OUTER MEMBRANE PROTEIN TOLC"/>
    <property type="match status" value="1"/>
</dbReference>
<dbReference type="SUPFAM" id="SSF56954">
    <property type="entry name" value="Outer membrane efflux proteins (OEP)"/>
    <property type="match status" value="1"/>
</dbReference>
<dbReference type="PANTHER" id="PTHR30026:SF20">
    <property type="entry name" value="OUTER MEMBRANE PROTEIN TOLC"/>
    <property type="match status" value="1"/>
</dbReference>
<protein>
    <submittedName>
        <fullName evidence="7">TolC family protein</fullName>
    </submittedName>
</protein>
<keyword evidence="5" id="KW-0998">Cell outer membrane</keyword>
<keyword evidence="8" id="KW-1185">Reference proteome</keyword>
<dbReference type="Gene3D" id="1.20.1600.10">
    <property type="entry name" value="Outer membrane efflux proteins (OEP)"/>
    <property type="match status" value="1"/>
</dbReference>
<evidence type="ECO:0000256" key="5">
    <source>
        <dbReference type="ARBA" id="ARBA00023237"/>
    </source>
</evidence>
<dbReference type="InterPro" id="IPR051906">
    <property type="entry name" value="TolC-like"/>
</dbReference>
<organism evidence="7 8">
    <name type="scientific">Sulfurovum indicum</name>
    <dbReference type="NCBI Taxonomy" id="2779528"/>
    <lineage>
        <taxon>Bacteria</taxon>
        <taxon>Pseudomonadati</taxon>
        <taxon>Campylobacterota</taxon>
        <taxon>Epsilonproteobacteria</taxon>
        <taxon>Campylobacterales</taxon>
        <taxon>Sulfurovaceae</taxon>
        <taxon>Sulfurovum</taxon>
    </lineage>
</organism>
<feature type="coiled-coil region" evidence="6">
    <location>
        <begin position="131"/>
        <end position="189"/>
    </location>
</feature>
<evidence type="ECO:0000313" key="7">
    <source>
        <dbReference type="EMBL" id="QOR63017.1"/>
    </source>
</evidence>
<sequence>MKRLFLLCSLVAIPLFGDVLKDILSTNKTLMFEYELERNELESDKLSKSWINPVILRYSQNHSTQFPGQTIKTGSYTVSIDQPIFRSGGIYYAIKYADAFRSANRTDIILKRRQMIGDAVSILFQLRKNALQQKKLTLQIANDKIDIYQKRDSYNAGLLDSSFLDQAILKKSQDEASLLELKLNLLELKQNFSLLSDKDPATLKLPKLKLISKESYRAHNLELKRDAMIAEELEYQENMTIAKYLPSISLQGQYTDGDLNPLWGGSGIKERYYNYGFTISMPLDINSFTDIESNKVAKLRAKTQVLDRKETVDEEYAWVQNSLNILERKIALAKKDEKVYSSLYHLTKNLAQAGEKTSLDVAVMRNSLKIRKLDQKIYEIDKQIQLLKLYIRVENVL</sequence>
<dbReference type="Proteomes" id="UP000595074">
    <property type="component" value="Chromosome"/>
</dbReference>
<gene>
    <name evidence="7" type="ORF">IMZ28_07975</name>
</gene>
<evidence type="ECO:0000313" key="8">
    <source>
        <dbReference type="Proteomes" id="UP000595074"/>
    </source>
</evidence>
<dbReference type="GO" id="GO:1990281">
    <property type="term" value="C:efflux pump complex"/>
    <property type="evidence" value="ECO:0007669"/>
    <property type="project" value="TreeGrafter"/>
</dbReference>
<comment type="subcellular location">
    <subcellularLocation>
        <location evidence="1">Cell outer membrane</location>
    </subcellularLocation>
</comment>
<name>A0A7M1S6H2_9BACT</name>
<accession>A0A7M1S6H2</accession>
<evidence type="ECO:0000256" key="1">
    <source>
        <dbReference type="ARBA" id="ARBA00004442"/>
    </source>
</evidence>
<evidence type="ECO:0000256" key="6">
    <source>
        <dbReference type="SAM" id="Coils"/>
    </source>
</evidence>
<dbReference type="GO" id="GO:0015562">
    <property type="term" value="F:efflux transmembrane transporter activity"/>
    <property type="evidence" value="ECO:0007669"/>
    <property type="project" value="InterPro"/>
</dbReference>
<dbReference type="GO" id="GO:0009279">
    <property type="term" value="C:cell outer membrane"/>
    <property type="evidence" value="ECO:0007669"/>
    <property type="project" value="UniProtKB-SubCell"/>
</dbReference>
<keyword evidence="3" id="KW-0812">Transmembrane</keyword>
<evidence type="ECO:0000256" key="2">
    <source>
        <dbReference type="ARBA" id="ARBA00022452"/>
    </source>
</evidence>
<evidence type="ECO:0000256" key="3">
    <source>
        <dbReference type="ARBA" id="ARBA00022692"/>
    </source>
</evidence>
<dbReference type="KEGG" id="sinu:IMZ28_07975"/>
<dbReference type="EMBL" id="CP063164">
    <property type="protein sequence ID" value="QOR63017.1"/>
    <property type="molecule type" value="Genomic_DNA"/>
</dbReference>